<evidence type="ECO:0000313" key="9">
    <source>
        <dbReference type="Proteomes" id="UP000838160"/>
    </source>
</evidence>
<name>A0ABN8DLL8_9VIBR</name>
<evidence type="ECO:0000259" key="7">
    <source>
        <dbReference type="SMART" id="SM01217"/>
    </source>
</evidence>
<dbReference type="Gene3D" id="3.20.20.300">
    <property type="entry name" value="Glycoside hydrolase, family 3, N-terminal domain"/>
    <property type="match status" value="1"/>
</dbReference>
<dbReference type="PANTHER" id="PTHR30620:SF16">
    <property type="entry name" value="LYSOSOMAL BETA GLUCOSIDASE"/>
    <property type="match status" value="1"/>
</dbReference>
<accession>A0ABN8DLL8</accession>
<dbReference type="InterPro" id="IPR002772">
    <property type="entry name" value="Glyco_hydro_3_C"/>
</dbReference>
<dbReference type="InterPro" id="IPR013783">
    <property type="entry name" value="Ig-like_fold"/>
</dbReference>
<organism evidence="8 9">
    <name type="scientific">Vibrio hippocampi</name>
    <dbReference type="NCBI Taxonomy" id="654686"/>
    <lineage>
        <taxon>Bacteria</taxon>
        <taxon>Pseudomonadati</taxon>
        <taxon>Pseudomonadota</taxon>
        <taxon>Gammaproteobacteria</taxon>
        <taxon>Vibrionales</taxon>
        <taxon>Vibrionaceae</taxon>
        <taxon>Vibrio</taxon>
    </lineage>
</organism>
<dbReference type="RefSeq" id="WP_237485754.1">
    <property type="nucleotide sequence ID" value="NZ_CAKLCM010000003.1"/>
</dbReference>
<evidence type="ECO:0000256" key="3">
    <source>
        <dbReference type="ARBA" id="ARBA00012744"/>
    </source>
</evidence>
<dbReference type="InterPro" id="IPR036962">
    <property type="entry name" value="Glyco_hydro_3_N_sf"/>
</dbReference>
<dbReference type="SUPFAM" id="SSF52279">
    <property type="entry name" value="Beta-D-glucan exohydrolase, C-terminal domain"/>
    <property type="match status" value="1"/>
</dbReference>
<dbReference type="Gene3D" id="3.40.50.1700">
    <property type="entry name" value="Glycoside hydrolase family 3 C-terminal domain"/>
    <property type="match status" value="1"/>
</dbReference>
<evidence type="ECO:0000256" key="5">
    <source>
        <dbReference type="ARBA" id="ARBA00022801"/>
    </source>
</evidence>
<dbReference type="InterPro" id="IPR001764">
    <property type="entry name" value="Glyco_hydro_3_N"/>
</dbReference>
<dbReference type="PANTHER" id="PTHR30620">
    <property type="entry name" value="PERIPLASMIC BETA-GLUCOSIDASE-RELATED"/>
    <property type="match status" value="1"/>
</dbReference>
<keyword evidence="9" id="KW-1185">Reference proteome</keyword>
<keyword evidence="4" id="KW-0732">Signal</keyword>
<dbReference type="Gene3D" id="2.60.40.10">
    <property type="entry name" value="Immunoglobulins"/>
    <property type="match status" value="1"/>
</dbReference>
<keyword evidence="6 8" id="KW-0326">Glycosidase</keyword>
<dbReference type="InterPro" id="IPR051915">
    <property type="entry name" value="Cellulose_Degrad_GH3"/>
</dbReference>
<dbReference type="Pfam" id="PF14310">
    <property type="entry name" value="Fn3-like"/>
    <property type="match status" value="1"/>
</dbReference>
<evidence type="ECO:0000256" key="2">
    <source>
        <dbReference type="ARBA" id="ARBA00005336"/>
    </source>
</evidence>
<sequence length="741" mass="82078">MSEIYKNEQYSIQERVCDLLSRMTIEEKVGQLMQLPAHFGGFTDKLEEWHVGSYLHCTGDDATTLQQRAANTRLGIPLIFGIDAIHGHCFDNHATVFPTQLSASSSWDKDLMYRMARVTAKETRATGQHWTFSPVLCVARDARWGRINETYGEDPWLIGEMAAETIKGYQGDGPNREDSILACAKHYVAYGETLGGRDSYECDTSRRKLLSLFMPPFEKAVKEANVASLMTGYHAIDGVPCTVDKWLLTDVAKTDWGLDGFIVTDWENVRSLHTKQYVCENEKEACYRSLLAGNDMIMSTPEFYPLTIELINEGRIDISVVDTAVERILTKKFELGLFDDMRFFTAEKSSVMGIKPHLDVSLEASLKSMVLLKNNGLLPVDSADIKKILVVGPNAHDVIAQLGDWSFGSMQAGATNDTYHRDQTTTVFQALQKASQVHGFELEFIKGSDCVDENFDEISQIEQALPGVDLVVACVGDTLSQNGEFHDRADLNLSGKQQAMLEAVKASGSPLVVALIASKPLSIPWIAENADALVCGFNPGPYGGEAFKQVLFGEHNPSGKLTVSFPVHVGQLPVYYNKYVGWHAQSSGQLNGEERYIDMPKDPLFSFGEGLSYSQYVYSTIRTSRQTIEPNQDISVSMNVTNTSQVDGTEIVQVYLRDLYSSYTTPVKKLCGFARVDIKAGETRAVDITIPFEELALIDSSLNKVVEAGDFHIMVGSSSKDCDLTVLTINLTKDCVVMKSN</sequence>
<dbReference type="SUPFAM" id="SSF51445">
    <property type="entry name" value="(Trans)glycosidases"/>
    <property type="match status" value="1"/>
</dbReference>
<evidence type="ECO:0000313" key="8">
    <source>
        <dbReference type="EMBL" id="CAH0528859.1"/>
    </source>
</evidence>
<dbReference type="PRINTS" id="PR00133">
    <property type="entry name" value="GLHYDRLASE3"/>
</dbReference>
<evidence type="ECO:0000256" key="1">
    <source>
        <dbReference type="ARBA" id="ARBA00000448"/>
    </source>
</evidence>
<dbReference type="Pfam" id="PF01915">
    <property type="entry name" value="Glyco_hydro_3_C"/>
    <property type="match status" value="1"/>
</dbReference>
<dbReference type="EMBL" id="CAKLCM010000003">
    <property type="protein sequence ID" value="CAH0528859.1"/>
    <property type="molecule type" value="Genomic_DNA"/>
</dbReference>
<dbReference type="GO" id="GO:0016798">
    <property type="term" value="F:hydrolase activity, acting on glycosyl bonds"/>
    <property type="evidence" value="ECO:0007669"/>
    <property type="project" value="UniProtKB-KW"/>
</dbReference>
<keyword evidence="5 8" id="KW-0378">Hydrolase</keyword>
<proteinExistence type="inferred from homology"/>
<protein>
    <recommendedName>
        <fullName evidence="3">beta-glucosidase</fullName>
        <ecNumber evidence="3">3.2.1.21</ecNumber>
    </recommendedName>
</protein>
<comment type="caution">
    <text evidence="8">The sequence shown here is derived from an EMBL/GenBank/DDBJ whole genome shotgun (WGS) entry which is preliminary data.</text>
</comment>
<evidence type="ECO:0000256" key="6">
    <source>
        <dbReference type="ARBA" id="ARBA00023295"/>
    </source>
</evidence>
<dbReference type="Pfam" id="PF00933">
    <property type="entry name" value="Glyco_hydro_3"/>
    <property type="match status" value="1"/>
</dbReference>
<dbReference type="InterPro" id="IPR017853">
    <property type="entry name" value="GH"/>
</dbReference>
<dbReference type="SMART" id="SM01217">
    <property type="entry name" value="Fn3_like"/>
    <property type="match status" value="1"/>
</dbReference>
<dbReference type="InterPro" id="IPR036881">
    <property type="entry name" value="Glyco_hydro_3_C_sf"/>
</dbReference>
<reference evidence="8" key="1">
    <citation type="submission" date="2021-12" db="EMBL/GenBank/DDBJ databases">
        <authorList>
            <person name="Rodrigo-Torres L."/>
            <person name="Arahal R. D."/>
            <person name="Lucena T."/>
        </authorList>
    </citation>
    <scope>NUCLEOTIDE SEQUENCE</scope>
    <source>
        <strain evidence="8">CECT 8226</strain>
    </source>
</reference>
<dbReference type="Proteomes" id="UP000838160">
    <property type="component" value="Unassembled WGS sequence"/>
</dbReference>
<dbReference type="EC" id="3.2.1.21" evidence="3"/>
<gene>
    <name evidence="8" type="ORF">VHP8226_02887</name>
</gene>
<comment type="catalytic activity">
    <reaction evidence="1">
        <text>Hydrolysis of terminal, non-reducing beta-D-glucosyl residues with release of beta-D-glucose.</text>
        <dbReference type="EC" id="3.2.1.21"/>
    </reaction>
</comment>
<feature type="domain" description="Fibronectin type III-like" evidence="7">
    <location>
        <begin position="650"/>
        <end position="719"/>
    </location>
</feature>
<comment type="similarity">
    <text evidence="2">Belongs to the glycosyl hydrolase 3 family.</text>
</comment>
<dbReference type="InterPro" id="IPR026891">
    <property type="entry name" value="Fn3-like"/>
</dbReference>
<evidence type="ECO:0000256" key="4">
    <source>
        <dbReference type="ARBA" id="ARBA00022729"/>
    </source>
</evidence>